<feature type="active site" description="Cysteine sulfenic acid (-SOH) intermediate; for peroxidase activity" evidence="5">
    <location>
        <position position="54"/>
    </location>
</feature>
<evidence type="ECO:0000313" key="8">
    <source>
        <dbReference type="Proteomes" id="UP000002007"/>
    </source>
</evidence>
<evidence type="ECO:0000259" key="6">
    <source>
        <dbReference type="PROSITE" id="PS51352"/>
    </source>
</evidence>
<dbReference type="Gene3D" id="3.40.30.10">
    <property type="entry name" value="Glutaredoxin"/>
    <property type="match status" value="1"/>
</dbReference>
<feature type="domain" description="Thioredoxin" evidence="6">
    <location>
        <begin position="12"/>
        <end position="162"/>
    </location>
</feature>
<dbReference type="PROSITE" id="PS51352">
    <property type="entry name" value="THIOREDOXIN_2"/>
    <property type="match status" value="1"/>
</dbReference>
<dbReference type="eggNOG" id="COG1225">
    <property type="taxonomic scope" value="Bacteria"/>
</dbReference>
<keyword evidence="2" id="KW-0049">Antioxidant</keyword>
<organism evidence="7 8">
    <name type="scientific">Renibacterium salmoninarum (strain ATCC 33209 / DSM 20767 / JCM 11484 / NBRC 15589 / NCIMB 2235)</name>
    <dbReference type="NCBI Taxonomy" id="288705"/>
    <lineage>
        <taxon>Bacteria</taxon>
        <taxon>Bacillati</taxon>
        <taxon>Actinomycetota</taxon>
        <taxon>Actinomycetes</taxon>
        <taxon>Micrococcales</taxon>
        <taxon>Micrococcaceae</taxon>
        <taxon>Renibacterium</taxon>
    </lineage>
</organism>
<dbReference type="HOGENOM" id="CLU_042529_14_2_11"/>
<dbReference type="InterPro" id="IPR036249">
    <property type="entry name" value="Thioredoxin-like_sf"/>
</dbReference>
<dbReference type="KEGG" id="rsa:RSal33209_1108"/>
<dbReference type="CDD" id="cd03018">
    <property type="entry name" value="PRX_AhpE_like"/>
    <property type="match status" value="1"/>
</dbReference>
<dbReference type="RefSeq" id="WP_012244533.1">
    <property type="nucleotide sequence ID" value="NC_010168.1"/>
</dbReference>
<accession>A9WP71</accession>
<sequence>MLGSNRTDNGGLEVGELVPDFELPNQFGEPIQLAAQRGKNVLLVFYPFAFSSVCTTELNELAERSAELIRANTVLLAVSVDSKYSLRAYSQAQKISFDLLSDFWPHGAVAQKFRVFDSVRGMAQRGTFAIDALGRLRSSFFSESGQARPWQEYQKALDLLAIEGSLQKTDFIVS</sequence>
<dbReference type="PIRSF" id="PIRSF000239">
    <property type="entry name" value="AHPC"/>
    <property type="match status" value="1"/>
</dbReference>
<dbReference type="PANTHER" id="PTHR43110">
    <property type="entry name" value="THIOL PEROXIDASE"/>
    <property type="match status" value="1"/>
</dbReference>
<evidence type="ECO:0000313" key="7">
    <source>
        <dbReference type="EMBL" id="ABY22846.1"/>
    </source>
</evidence>
<dbReference type="EMBL" id="CP000910">
    <property type="protein sequence ID" value="ABY22846.1"/>
    <property type="molecule type" value="Genomic_DNA"/>
</dbReference>
<proteinExistence type="predicted"/>
<evidence type="ECO:0000256" key="1">
    <source>
        <dbReference type="ARBA" id="ARBA00022559"/>
    </source>
</evidence>
<evidence type="ECO:0000256" key="5">
    <source>
        <dbReference type="PIRSR" id="PIRSR000239-1"/>
    </source>
</evidence>
<keyword evidence="3" id="KW-0560">Oxidoreductase</keyword>
<keyword evidence="4" id="KW-0676">Redox-active center</keyword>
<evidence type="ECO:0000256" key="4">
    <source>
        <dbReference type="ARBA" id="ARBA00023284"/>
    </source>
</evidence>
<dbReference type="Pfam" id="PF00578">
    <property type="entry name" value="AhpC-TSA"/>
    <property type="match status" value="1"/>
</dbReference>
<dbReference type="InterPro" id="IPR050455">
    <property type="entry name" value="Tpx_Peroxidase_subfamily"/>
</dbReference>
<dbReference type="GO" id="GO:0004601">
    <property type="term" value="F:peroxidase activity"/>
    <property type="evidence" value="ECO:0007669"/>
    <property type="project" value="UniProtKB-KW"/>
</dbReference>
<reference evidence="8" key="1">
    <citation type="journal article" date="2008" name="J. Bacteriol.">
        <title>Genome sequence of the fish pathogen Renibacterium salmoninarum suggests reductive evolution away from an environmental Arthrobacter ancestor.</title>
        <authorList>
            <person name="Wiens G.D."/>
            <person name="Rockey D.D."/>
            <person name="Wu Z."/>
            <person name="Chang J."/>
            <person name="Levy R."/>
            <person name="Crane S."/>
            <person name="Chen D.S."/>
            <person name="Capri G.R."/>
            <person name="Burnett J.R."/>
            <person name="Sudheesh P.S."/>
            <person name="Schipma M.J."/>
            <person name="Burd H."/>
            <person name="Bhattacharyya A."/>
            <person name="Rhodes L.D."/>
            <person name="Kaul R."/>
            <person name="Strom M.S."/>
        </authorList>
    </citation>
    <scope>NUCLEOTIDE SEQUENCE [LARGE SCALE GENOMIC DNA]</scope>
    <source>
        <strain evidence="8">ATCC 33209 / DSM 20767 / JCM 11484 / NBRC 15589 / NCIMB 2235</strain>
    </source>
</reference>
<name>A9WP71_RENSM</name>
<evidence type="ECO:0000256" key="3">
    <source>
        <dbReference type="ARBA" id="ARBA00023002"/>
    </source>
</evidence>
<dbReference type="InterPro" id="IPR000866">
    <property type="entry name" value="AhpC/TSA"/>
</dbReference>
<dbReference type="InterPro" id="IPR024706">
    <property type="entry name" value="Peroxiredoxin_AhpC-typ"/>
</dbReference>
<dbReference type="InterPro" id="IPR013766">
    <property type="entry name" value="Thioredoxin_domain"/>
</dbReference>
<protein>
    <submittedName>
        <fullName evidence="7">Peroxiredoxin, AhpE-like protein</fullName>
    </submittedName>
</protein>
<dbReference type="PANTHER" id="PTHR43110:SF1">
    <property type="entry name" value="THIOL PEROXIDASE"/>
    <property type="match status" value="1"/>
</dbReference>
<evidence type="ECO:0000256" key="2">
    <source>
        <dbReference type="ARBA" id="ARBA00022862"/>
    </source>
</evidence>
<dbReference type="Proteomes" id="UP000002007">
    <property type="component" value="Chromosome"/>
</dbReference>
<dbReference type="SUPFAM" id="SSF52833">
    <property type="entry name" value="Thioredoxin-like"/>
    <property type="match status" value="1"/>
</dbReference>
<keyword evidence="8" id="KW-1185">Reference proteome</keyword>
<keyword evidence="1" id="KW-0575">Peroxidase</keyword>
<dbReference type="AlphaFoldDB" id="A9WP71"/>
<gene>
    <name evidence="7" type="ordered locus">RSal33209_1108</name>
</gene>
<dbReference type="STRING" id="288705.RSal33209_1108"/>